<comment type="caution">
    <text evidence="5">The sequence shown here is derived from an EMBL/GenBank/DDBJ whole genome shotgun (WGS) entry which is preliminary data.</text>
</comment>
<name>C0GF11_DETAL</name>
<dbReference type="InterPro" id="IPR005650">
    <property type="entry name" value="BlaI_family"/>
</dbReference>
<dbReference type="STRING" id="555088.DealDRAFT_1070"/>
<keyword evidence="4" id="KW-0804">Transcription</keyword>
<gene>
    <name evidence="5" type="ORF">DealDRAFT_1070</name>
</gene>
<dbReference type="eggNOG" id="COG3682">
    <property type="taxonomic scope" value="Bacteria"/>
</dbReference>
<dbReference type="Proteomes" id="UP000006443">
    <property type="component" value="Unassembled WGS sequence"/>
</dbReference>
<sequence length="144" mass="16326">MKKLPVDFKPGMQGLNKILGNLESEIMDIIWRKDCEVCVRDVFEDLAARRKIAYTTVMTIMGRLSDKKILEKRKQGNTSFFIPAMSRDEFTQGVVGNVLDSLLEDFADATLAHFMTRVKSDDRETIEKLEKLLAAHKDGDADAD</sequence>
<keyword evidence="3" id="KW-0238">DNA-binding</keyword>
<evidence type="ECO:0000313" key="5">
    <source>
        <dbReference type="EMBL" id="EEG78193.1"/>
    </source>
</evidence>
<dbReference type="AlphaFoldDB" id="C0GF11"/>
<evidence type="ECO:0000256" key="4">
    <source>
        <dbReference type="ARBA" id="ARBA00023163"/>
    </source>
</evidence>
<dbReference type="GO" id="GO:0045892">
    <property type="term" value="P:negative regulation of DNA-templated transcription"/>
    <property type="evidence" value="ECO:0007669"/>
    <property type="project" value="InterPro"/>
</dbReference>
<protein>
    <submittedName>
        <fullName evidence="5">Transcriptional repressor, CopY family</fullName>
    </submittedName>
</protein>
<keyword evidence="6" id="KW-1185">Reference proteome</keyword>
<dbReference type="EMBL" id="ACJM01000004">
    <property type="protein sequence ID" value="EEG78193.1"/>
    <property type="molecule type" value="Genomic_DNA"/>
</dbReference>
<accession>C0GF11</accession>
<dbReference type="RefSeq" id="WP_008515552.1">
    <property type="nucleotide sequence ID" value="NZ_ACJM01000004.1"/>
</dbReference>
<dbReference type="PIRSF" id="PIRSF019455">
    <property type="entry name" value="CopR_AtkY"/>
    <property type="match status" value="1"/>
</dbReference>
<organism evidence="5 6">
    <name type="scientific">Dethiobacter alkaliphilus AHT 1</name>
    <dbReference type="NCBI Taxonomy" id="555088"/>
    <lineage>
        <taxon>Bacteria</taxon>
        <taxon>Bacillati</taxon>
        <taxon>Bacillota</taxon>
        <taxon>Dethiobacteria</taxon>
        <taxon>Dethiobacterales</taxon>
        <taxon>Dethiobacteraceae</taxon>
        <taxon>Dethiobacter</taxon>
    </lineage>
</organism>
<evidence type="ECO:0000256" key="3">
    <source>
        <dbReference type="ARBA" id="ARBA00023125"/>
    </source>
</evidence>
<comment type="similarity">
    <text evidence="1">Belongs to the BlaI transcriptional regulatory family.</text>
</comment>
<evidence type="ECO:0000313" key="6">
    <source>
        <dbReference type="Proteomes" id="UP000006443"/>
    </source>
</evidence>
<evidence type="ECO:0000256" key="1">
    <source>
        <dbReference type="ARBA" id="ARBA00011046"/>
    </source>
</evidence>
<evidence type="ECO:0000256" key="2">
    <source>
        <dbReference type="ARBA" id="ARBA00023015"/>
    </source>
</evidence>
<proteinExistence type="inferred from homology"/>
<dbReference type="GO" id="GO:0003677">
    <property type="term" value="F:DNA binding"/>
    <property type="evidence" value="ECO:0007669"/>
    <property type="project" value="UniProtKB-KW"/>
</dbReference>
<dbReference type="OrthoDB" id="122824at2"/>
<dbReference type="InterPro" id="IPR036390">
    <property type="entry name" value="WH_DNA-bd_sf"/>
</dbReference>
<dbReference type="Gene3D" id="1.10.10.10">
    <property type="entry name" value="Winged helix-like DNA-binding domain superfamily/Winged helix DNA-binding domain"/>
    <property type="match status" value="1"/>
</dbReference>
<dbReference type="InterPro" id="IPR036388">
    <property type="entry name" value="WH-like_DNA-bd_sf"/>
</dbReference>
<dbReference type="SUPFAM" id="SSF46785">
    <property type="entry name" value="Winged helix' DNA-binding domain"/>
    <property type="match status" value="1"/>
</dbReference>
<reference evidence="5 6" key="1">
    <citation type="submission" date="2009-02" db="EMBL/GenBank/DDBJ databases">
        <title>Sequencing of the draft genome and assembly of Dethiobacter alkaliphilus AHT 1.</title>
        <authorList>
            <consortium name="US DOE Joint Genome Institute (JGI-PGF)"/>
            <person name="Lucas S."/>
            <person name="Copeland A."/>
            <person name="Lapidus A."/>
            <person name="Glavina del Rio T."/>
            <person name="Dalin E."/>
            <person name="Tice H."/>
            <person name="Bruce D."/>
            <person name="Goodwin L."/>
            <person name="Pitluck S."/>
            <person name="Larimer F."/>
            <person name="Land M.L."/>
            <person name="Hauser L."/>
            <person name="Muyzer G."/>
        </authorList>
    </citation>
    <scope>NUCLEOTIDE SEQUENCE [LARGE SCALE GENOMIC DNA]</scope>
    <source>
        <strain evidence="5 6">AHT 1</strain>
    </source>
</reference>
<dbReference type="Pfam" id="PF03965">
    <property type="entry name" value="Penicillinase_R"/>
    <property type="match status" value="1"/>
</dbReference>
<keyword evidence="2" id="KW-0805">Transcription regulation</keyword>